<gene>
    <name evidence="3" type="ORF">BCR35DRAFT_278342</name>
</gene>
<dbReference type="InParanoid" id="A0A1Y2FIR6"/>
<name>A0A1Y2FIR6_9BASI</name>
<accession>A0A1Y2FIR6</accession>
<comment type="caution">
    <text evidence="3">The sequence shown here is derived from an EMBL/GenBank/DDBJ whole genome shotgun (WGS) entry which is preliminary data.</text>
</comment>
<keyword evidence="4" id="KW-1185">Reference proteome</keyword>
<feature type="signal peptide" evidence="1">
    <location>
        <begin position="1"/>
        <end position="18"/>
    </location>
</feature>
<organism evidence="3 4">
    <name type="scientific">Leucosporidium creatinivorum</name>
    <dbReference type="NCBI Taxonomy" id="106004"/>
    <lineage>
        <taxon>Eukaryota</taxon>
        <taxon>Fungi</taxon>
        <taxon>Dikarya</taxon>
        <taxon>Basidiomycota</taxon>
        <taxon>Pucciniomycotina</taxon>
        <taxon>Microbotryomycetes</taxon>
        <taxon>Leucosporidiales</taxon>
        <taxon>Leucosporidium</taxon>
    </lineage>
</organism>
<dbReference type="AlphaFoldDB" id="A0A1Y2FIR6"/>
<dbReference type="EMBL" id="MCGR01000019">
    <property type="protein sequence ID" value="ORY83497.1"/>
    <property type="molecule type" value="Genomic_DNA"/>
</dbReference>
<dbReference type="InterPro" id="IPR050546">
    <property type="entry name" value="Glycosyl_Hydrlase_16"/>
</dbReference>
<dbReference type="Proteomes" id="UP000193467">
    <property type="component" value="Unassembled WGS sequence"/>
</dbReference>
<evidence type="ECO:0000256" key="1">
    <source>
        <dbReference type="SAM" id="SignalP"/>
    </source>
</evidence>
<dbReference type="InterPro" id="IPR013320">
    <property type="entry name" value="ConA-like_dom_sf"/>
</dbReference>
<evidence type="ECO:0000313" key="3">
    <source>
        <dbReference type="EMBL" id="ORY83497.1"/>
    </source>
</evidence>
<keyword evidence="3" id="KW-0430">Lectin</keyword>
<dbReference type="SUPFAM" id="SSF49899">
    <property type="entry name" value="Concanavalin A-like lectins/glucanases"/>
    <property type="match status" value="1"/>
</dbReference>
<dbReference type="GO" id="GO:0009251">
    <property type="term" value="P:glucan catabolic process"/>
    <property type="evidence" value="ECO:0007669"/>
    <property type="project" value="TreeGrafter"/>
</dbReference>
<dbReference type="GO" id="GO:0030246">
    <property type="term" value="F:carbohydrate binding"/>
    <property type="evidence" value="ECO:0007669"/>
    <property type="project" value="UniProtKB-KW"/>
</dbReference>
<dbReference type="GO" id="GO:0004553">
    <property type="term" value="F:hydrolase activity, hydrolyzing O-glycosyl compounds"/>
    <property type="evidence" value="ECO:0007669"/>
    <property type="project" value="InterPro"/>
</dbReference>
<feature type="chain" id="PRO_5013208932" evidence="1">
    <location>
        <begin position="19"/>
        <end position="329"/>
    </location>
</feature>
<protein>
    <submittedName>
        <fullName evidence="3">Concanavalin A-like lectin/glucanase domain-containing protein</fullName>
    </submittedName>
</protein>
<evidence type="ECO:0000259" key="2">
    <source>
        <dbReference type="PROSITE" id="PS51762"/>
    </source>
</evidence>
<dbReference type="PROSITE" id="PS51762">
    <property type="entry name" value="GH16_2"/>
    <property type="match status" value="1"/>
</dbReference>
<reference evidence="3 4" key="1">
    <citation type="submission" date="2016-07" db="EMBL/GenBank/DDBJ databases">
        <title>Pervasive Adenine N6-methylation of Active Genes in Fungi.</title>
        <authorList>
            <consortium name="DOE Joint Genome Institute"/>
            <person name="Mondo S.J."/>
            <person name="Dannebaum R.O."/>
            <person name="Kuo R.C."/>
            <person name="Labutti K."/>
            <person name="Haridas S."/>
            <person name="Kuo A."/>
            <person name="Salamov A."/>
            <person name="Ahrendt S.R."/>
            <person name="Lipzen A."/>
            <person name="Sullivan W."/>
            <person name="Andreopoulos W.B."/>
            <person name="Clum A."/>
            <person name="Lindquist E."/>
            <person name="Daum C."/>
            <person name="Ramamoorthy G.K."/>
            <person name="Gryganskyi A."/>
            <person name="Culley D."/>
            <person name="Magnuson J.K."/>
            <person name="James T.Y."/>
            <person name="O'Malley M.A."/>
            <person name="Stajich J.E."/>
            <person name="Spatafora J.W."/>
            <person name="Visel A."/>
            <person name="Grigoriev I.V."/>
        </authorList>
    </citation>
    <scope>NUCLEOTIDE SEQUENCE [LARGE SCALE GENOMIC DNA]</scope>
    <source>
        <strain evidence="3 4">62-1032</strain>
    </source>
</reference>
<evidence type="ECO:0000313" key="4">
    <source>
        <dbReference type="Proteomes" id="UP000193467"/>
    </source>
</evidence>
<sequence length="329" mass="34774">MKLTTAAAALSLCSLASAKTWVLSERLAGADLIQAFNFEVGAGTDNGGIADYGSLQTSRRRGLLAVSATTGWTMLKTSTGAATPEGNRESIRMSSKKRYSGGLFVFDVTHMPTGCGVWPALWMVAPDNWPTGGEIDIIEGVHATTQNLMSTHTTSVCIQQTTGFTGTFSYTANPALANTCDVVPTNNQGCGVRSPSTKSFGASFNQAQGGVYALQWDTTGLRTYFWPRSAVPADITAGAPTGTGWGTPANYVSAAGCPMTHFDPMVLVVNTNLCGTWGSGVWSDNLSYAGQSYSCAAKTGYSTCEAYVRANGGAFRQAYWTIRDIKVYV</sequence>
<feature type="domain" description="GH16" evidence="2">
    <location>
        <begin position="16"/>
        <end position="300"/>
    </location>
</feature>
<keyword evidence="1" id="KW-0732">Signal</keyword>
<dbReference type="InterPro" id="IPR000757">
    <property type="entry name" value="Beta-glucanase-like"/>
</dbReference>
<proteinExistence type="predicted"/>
<dbReference type="PANTHER" id="PTHR10963:SF24">
    <property type="entry name" value="GLYCOSIDASE C21B10.07-RELATED"/>
    <property type="match status" value="1"/>
</dbReference>
<dbReference type="Pfam" id="PF26113">
    <property type="entry name" value="GH16_XgeA"/>
    <property type="match status" value="1"/>
</dbReference>
<dbReference type="PANTHER" id="PTHR10963">
    <property type="entry name" value="GLYCOSYL HYDROLASE-RELATED"/>
    <property type="match status" value="1"/>
</dbReference>
<dbReference type="STRING" id="106004.A0A1Y2FIR6"/>
<dbReference type="OrthoDB" id="192832at2759"/>
<dbReference type="Gene3D" id="2.60.120.200">
    <property type="match status" value="1"/>
</dbReference>